<reference evidence="3" key="1">
    <citation type="submission" date="2021-09" db="EMBL/GenBank/DDBJ databases">
        <authorList>
            <consortium name="AG Swart"/>
            <person name="Singh M."/>
            <person name="Singh A."/>
            <person name="Seah K."/>
            <person name="Emmerich C."/>
        </authorList>
    </citation>
    <scope>NUCLEOTIDE SEQUENCE</scope>
    <source>
        <strain evidence="3">ATCC30299</strain>
    </source>
</reference>
<feature type="coiled-coil region" evidence="1">
    <location>
        <begin position="145"/>
        <end position="186"/>
    </location>
</feature>
<organism evidence="3 4">
    <name type="scientific">Blepharisma stoltei</name>
    <dbReference type="NCBI Taxonomy" id="1481888"/>
    <lineage>
        <taxon>Eukaryota</taxon>
        <taxon>Sar</taxon>
        <taxon>Alveolata</taxon>
        <taxon>Ciliophora</taxon>
        <taxon>Postciliodesmatophora</taxon>
        <taxon>Heterotrichea</taxon>
        <taxon>Heterotrichida</taxon>
        <taxon>Blepharismidae</taxon>
        <taxon>Blepharisma</taxon>
    </lineage>
</organism>
<evidence type="ECO:0000313" key="4">
    <source>
        <dbReference type="Proteomes" id="UP001162131"/>
    </source>
</evidence>
<feature type="coiled-coil region" evidence="1">
    <location>
        <begin position="255"/>
        <end position="386"/>
    </location>
</feature>
<name>A0AAU9JIF5_9CILI</name>
<evidence type="ECO:0000313" key="3">
    <source>
        <dbReference type="EMBL" id="CAG9327042.1"/>
    </source>
</evidence>
<evidence type="ECO:0000256" key="1">
    <source>
        <dbReference type="SAM" id="Coils"/>
    </source>
</evidence>
<proteinExistence type="predicted"/>
<feature type="compositionally biased region" description="Polar residues" evidence="2">
    <location>
        <begin position="228"/>
        <end position="248"/>
    </location>
</feature>
<dbReference type="Proteomes" id="UP001162131">
    <property type="component" value="Unassembled WGS sequence"/>
</dbReference>
<comment type="caution">
    <text evidence="3">The sequence shown here is derived from an EMBL/GenBank/DDBJ whole genome shotgun (WGS) entry which is preliminary data.</text>
</comment>
<sequence>MDLGKRLLTPELVEEREYRKALLLKAELETSLAEKDLASWKRNQSYQIERPNTYSPIFMYKRNDPYKPSPNLSQSIEKSDSSQKNSYIELENSGKKIENHREEGFKKKYEEICEIYKNETALYRDEIDRLNQIIEVGNKGVVESRKSDEKLLEKLKTKKEEVKELKQKLKEKERIKDKEFKELEMQTERIKNYVKTEMEMENKKNDANGTKAKRKLSQGNAILRPRSSEPSRISQQNRTLKTKNNTQSQPNIKQIAAAKEELQGLEEKKKEILEEIKNLEKERNKLNKPWKDVKAYYEERVKFLENELSNWRAKAIDLSTKYFSALKALKIEMRETKIQCSNHKRNSKKQFDDTVNQLKDHYESVISRLQKYCENLENKSKKKKKAKII</sequence>
<accession>A0AAU9JIF5</accession>
<dbReference type="AlphaFoldDB" id="A0AAU9JIF5"/>
<protein>
    <submittedName>
        <fullName evidence="3">Uncharacterized protein</fullName>
    </submittedName>
</protein>
<keyword evidence="1" id="KW-0175">Coiled coil</keyword>
<dbReference type="EMBL" id="CAJZBQ010000041">
    <property type="protein sequence ID" value="CAG9327042.1"/>
    <property type="molecule type" value="Genomic_DNA"/>
</dbReference>
<keyword evidence="4" id="KW-1185">Reference proteome</keyword>
<evidence type="ECO:0000256" key="2">
    <source>
        <dbReference type="SAM" id="MobiDB-lite"/>
    </source>
</evidence>
<gene>
    <name evidence="3" type="ORF">BSTOLATCC_MIC42300</name>
</gene>
<feature type="region of interest" description="Disordered" evidence="2">
    <location>
        <begin position="225"/>
        <end position="248"/>
    </location>
</feature>